<reference evidence="1" key="1">
    <citation type="journal article" date="2020" name="Stud. Mycol.">
        <title>101 Dothideomycetes genomes: a test case for predicting lifestyles and emergence of pathogens.</title>
        <authorList>
            <person name="Haridas S."/>
            <person name="Albert R."/>
            <person name="Binder M."/>
            <person name="Bloem J."/>
            <person name="Labutti K."/>
            <person name="Salamov A."/>
            <person name="Andreopoulos B."/>
            <person name="Baker S."/>
            <person name="Barry K."/>
            <person name="Bills G."/>
            <person name="Bluhm B."/>
            <person name="Cannon C."/>
            <person name="Castanera R."/>
            <person name="Culley D."/>
            <person name="Daum C."/>
            <person name="Ezra D."/>
            <person name="Gonzalez J."/>
            <person name="Henrissat B."/>
            <person name="Kuo A."/>
            <person name="Liang C."/>
            <person name="Lipzen A."/>
            <person name="Lutzoni F."/>
            <person name="Magnuson J."/>
            <person name="Mondo S."/>
            <person name="Nolan M."/>
            <person name="Ohm R."/>
            <person name="Pangilinan J."/>
            <person name="Park H.-J."/>
            <person name="Ramirez L."/>
            <person name="Alfaro M."/>
            <person name="Sun H."/>
            <person name="Tritt A."/>
            <person name="Yoshinaga Y."/>
            <person name="Zwiers L.-H."/>
            <person name="Turgeon B."/>
            <person name="Goodwin S."/>
            <person name="Spatafora J."/>
            <person name="Crous P."/>
            <person name="Grigoriev I."/>
        </authorList>
    </citation>
    <scope>NUCLEOTIDE SEQUENCE</scope>
    <source>
        <strain evidence="1">CBS 107.79</strain>
    </source>
</reference>
<keyword evidence="2" id="KW-1185">Reference proteome</keyword>
<proteinExistence type="predicted"/>
<accession>A0A6A5UXS5</accession>
<dbReference type="Proteomes" id="UP000800036">
    <property type="component" value="Unassembled WGS sequence"/>
</dbReference>
<gene>
    <name evidence="1" type="ORF">BU23DRAFT_601493</name>
</gene>
<name>A0A6A5UXS5_9PLEO</name>
<organism evidence="1 2">
    <name type="scientific">Bimuria novae-zelandiae CBS 107.79</name>
    <dbReference type="NCBI Taxonomy" id="1447943"/>
    <lineage>
        <taxon>Eukaryota</taxon>
        <taxon>Fungi</taxon>
        <taxon>Dikarya</taxon>
        <taxon>Ascomycota</taxon>
        <taxon>Pezizomycotina</taxon>
        <taxon>Dothideomycetes</taxon>
        <taxon>Pleosporomycetidae</taxon>
        <taxon>Pleosporales</taxon>
        <taxon>Massarineae</taxon>
        <taxon>Didymosphaeriaceae</taxon>
        <taxon>Bimuria</taxon>
    </lineage>
</organism>
<evidence type="ECO:0000313" key="1">
    <source>
        <dbReference type="EMBL" id="KAF1969534.1"/>
    </source>
</evidence>
<evidence type="ECO:0000313" key="2">
    <source>
        <dbReference type="Proteomes" id="UP000800036"/>
    </source>
</evidence>
<sequence>MADTARPHHSAPTPSSADIGATIDEITDRVAKLSLRHVRRVPPVAPSVNVFHVHPAHLVRSAAGDVAWKAERARRLCAVKVRQLESEERLLQGKIADLINYTWTGIRKRKVSCAYEAQELLEWEINNIRAQIKTWNHRLEQEVTRSVRANRYTSTSVSKTFGNKLPRELRDIVCKHFWESHDRD</sequence>
<protein>
    <submittedName>
        <fullName evidence="1">Uncharacterized protein</fullName>
    </submittedName>
</protein>
<dbReference type="AlphaFoldDB" id="A0A6A5UXS5"/>
<dbReference type="EMBL" id="ML976708">
    <property type="protein sequence ID" value="KAF1969534.1"/>
    <property type="molecule type" value="Genomic_DNA"/>
</dbReference>